<dbReference type="GO" id="GO:0003677">
    <property type="term" value="F:DNA binding"/>
    <property type="evidence" value="ECO:0007669"/>
    <property type="project" value="InterPro"/>
</dbReference>
<dbReference type="RefSeq" id="WP_189570477.1">
    <property type="nucleotide sequence ID" value="NZ_BMXI01000010.1"/>
</dbReference>
<dbReference type="EC" id="2.1.1.72" evidence="2"/>
<dbReference type="Gene3D" id="3.40.50.150">
    <property type="entry name" value="Vaccinia Virus protein VP39"/>
    <property type="match status" value="1"/>
</dbReference>
<dbReference type="EMBL" id="BMXI01000010">
    <property type="protein sequence ID" value="GHC57483.1"/>
    <property type="molecule type" value="Genomic_DNA"/>
</dbReference>
<evidence type="ECO:0000313" key="10">
    <source>
        <dbReference type="EMBL" id="GHC57483.1"/>
    </source>
</evidence>
<dbReference type="Proteomes" id="UP000644507">
    <property type="component" value="Unassembled WGS sequence"/>
</dbReference>
<dbReference type="Pfam" id="PF02384">
    <property type="entry name" value="N6_Mtase"/>
    <property type="match status" value="1"/>
</dbReference>
<dbReference type="InterPro" id="IPR022749">
    <property type="entry name" value="D12N6_MeTrfase_N"/>
</dbReference>
<dbReference type="PROSITE" id="PS00092">
    <property type="entry name" value="N6_MTASE"/>
    <property type="match status" value="1"/>
</dbReference>
<evidence type="ECO:0000259" key="9">
    <source>
        <dbReference type="Pfam" id="PF12161"/>
    </source>
</evidence>
<keyword evidence="11" id="KW-1185">Reference proteome</keyword>
<dbReference type="SUPFAM" id="SSF53335">
    <property type="entry name" value="S-adenosyl-L-methionine-dependent methyltransferases"/>
    <property type="match status" value="1"/>
</dbReference>
<dbReference type="InterPro" id="IPR029063">
    <property type="entry name" value="SAM-dependent_MTases_sf"/>
</dbReference>
<keyword evidence="6" id="KW-0680">Restriction system</keyword>
<dbReference type="InterPro" id="IPR002052">
    <property type="entry name" value="DNA_methylase_N6_adenine_CS"/>
</dbReference>
<dbReference type="GO" id="GO:0032259">
    <property type="term" value="P:methylation"/>
    <property type="evidence" value="ECO:0007669"/>
    <property type="project" value="UniProtKB-KW"/>
</dbReference>
<dbReference type="AlphaFoldDB" id="A0A918TS97"/>
<dbReference type="PRINTS" id="PR00507">
    <property type="entry name" value="N12N6MTFRASE"/>
</dbReference>
<comment type="catalytic activity">
    <reaction evidence="7">
        <text>a 2'-deoxyadenosine in DNA + S-adenosyl-L-methionine = an N(6)-methyl-2'-deoxyadenosine in DNA + S-adenosyl-L-homocysteine + H(+)</text>
        <dbReference type="Rhea" id="RHEA:15197"/>
        <dbReference type="Rhea" id="RHEA-COMP:12418"/>
        <dbReference type="Rhea" id="RHEA-COMP:12419"/>
        <dbReference type="ChEBI" id="CHEBI:15378"/>
        <dbReference type="ChEBI" id="CHEBI:57856"/>
        <dbReference type="ChEBI" id="CHEBI:59789"/>
        <dbReference type="ChEBI" id="CHEBI:90615"/>
        <dbReference type="ChEBI" id="CHEBI:90616"/>
        <dbReference type="EC" id="2.1.1.72"/>
    </reaction>
</comment>
<dbReference type="GO" id="GO:0009307">
    <property type="term" value="P:DNA restriction-modification system"/>
    <property type="evidence" value="ECO:0007669"/>
    <property type="project" value="UniProtKB-KW"/>
</dbReference>
<dbReference type="GO" id="GO:0008170">
    <property type="term" value="F:N-methyltransferase activity"/>
    <property type="evidence" value="ECO:0007669"/>
    <property type="project" value="InterPro"/>
</dbReference>
<dbReference type="GO" id="GO:0009007">
    <property type="term" value="F:site-specific DNA-methyltransferase (adenine-specific) activity"/>
    <property type="evidence" value="ECO:0007669"/>
    <property type="project" value="UniProtKB-EC"/>
</dbReference>
<evidence type="ECO:0000256" key="2">
    <source>
        <dbReference type="ARBA" id="ARBA00011900"/>
    </source>
</evidence>
<organism evidence="10 11">
    <name type="scientific">Roseibacillus persicicus</name>
    <dbReference type="NCBI Taxonomy" id="454148"/>
    <lineage>
        <taxon>Bacteria</taxon>
        <taxon>Pseudomonadati</taxon>
        <taxon>Verrucomicrobiota</taxon>
        <taxon>Verrucomicrobiia</taxon>
        <taxon>Verrucomicrobiales</taxon>
        <taxon>Verrucomicrobiaceae</taxon>
        <taxon>Roseibacillus</taxon>
    </lineage>
</organism>
<name>A0A918TS97_9BACT</name>
<comment type="caution">
    <text evidence="10">The sequence shown here is derived from an EMBL/GenBank/DDBJ whole genome shotgun (WGS) entry which is preliminary data.</text>
</comment>
<dbReference type="PANTHER" id="PTHR42933">
    <property type="entry name" value="SLR6095 PROTEIN"/>
    <property type="match status" value="1"/>
</dbReference>
<evidence type="ECO:0000256" key="5">
    <source>
        <dbReference type="ARBA" id="ARBA00022691"/>
    </source>
</evidence>
<keyword evidence="3 10" id="KW-0489">Methyltransferase</keyword>
<evidence type="ECO:0000256" key="7">
    <source>
        <dbReference type="ARBA" id="ARBA00047942"/>
    </source>
</evidence>
<keyword evidence="5" id="KW-0949">S-adenosyl-L-methionine</keyword>
<proteinExistence type="inferred from homology"/>
<evidence type="ECO:0000256" key="3">
    <source>
        <dbReference type="ARBA" id="ARBA00022603"/>
    </source>
</evidence>
<feature type="domain" description="DNA methylase adenine-specific" evidence="8">
    <location>
        <begin position="123"/>
        <end position="455"/>
    </location>
</feature>
<accession>A0A918TS97</accession>
<gene>
    <name evidence="10" type="ORF">GCM10007100_25560</name>
</gene>
<keyword evidence="4" id="KW-0808">Transferase</keyword>
<sequence length="508" mass="56372">MTDNSASIVSKVWNYAHVLKNAGVGYGDYVEQITYLLFLKLADEMTELGYDNPIPEDYRWSKLAAETGDKLEIHYRHTLENLGKAPGLVGIIFRKAQNKISNPSDLQRVIKMIADEDWSGMDVDIKGAIYEGLLEKTASSSDKGAGQYFTPRPLIRAIVDVMQPAPGQIIGDPACGTGGFLLAAHDYITKHNKLSKPEMRHLKTTALRGNDIVPGVVSLCAMNLYLHGIGGGRVAEASSLSSEDQRQDASATFFNSPITEADALAQPSGTKFDLILANPPFGKKGGYTIVGDDGKISTEKQEYERDQFWATTSNKQLNFLQHIVSELKVGGSAAVVLPDNVLFEGGAGETIRRELLKRCNVHTILRLPTGIFYAQGVKANVLFFERKEASETPWTKDLWIYDLRTNQHFTLKTNPLATKDLTDFIKVYNPKNLAKRKESDRFKKFSYDEIVARDKANLDIFWLKDESLEDTENLPPPAELAADIVASLEVALEEFRAVEDSLDSSKVM</sequence>
<dbReference type="InterPro" id="IPR003356">
    <property type="entry name" value="DNA_methylase_A-5"/>
</dbReference>
<dbReference type="InterPro" id="IPR051537">
    <property type="entry name" value="DNA_Adenine_Mtase"/>
</dbReference>
<comment type="similarity">
    <text evidence="1">Belongs to the N(4)/N(6)-methyltransferase family.</text>
</comment>
<protein>
    <recommendedName>
        <fullName evidence="2">site-specific DNA-methyltransferase (adenine-specific)</fullName>
        <ecNumber evidence="2">2.1.1.72</ecNumber>
    </recommendedName>
</protein>
<evidence type="ECO:0000256" key="4">
    <source>
        <dbReference type="ARBA" id="ARBA00022679"/>
    </source>
</evidence>
<dbReference type="InterPro" id="IPR038333">
    <property type="entry name" value="T1MK-like_N_sf"/>
</dbReference>
<reference evidence="10" key="1">
    <citation type="journal article" date="2014" name="Int. J. Syst. Evol. Microbiol.">
        <title>Complete genome sequence of Corynebacterium casei LMG S-19264T (=DSM 44701T), isolated from a smear-ripened cheese.</title>
        <authorList>
            <consortium name="US DOE Joint Genome Institute (JGI-PGF)"/>
            <person name="Walter F."/>
            <person name="Albersmeier A."/>
            <person name="Kalinowski J."/>
            <person name="Ruckert C."/>
        </authorList>
    </citation>
    <scope>NUCLEOTIDE SEQUENCE</scope>
    <source>
        <strain evidence="10">KCTC 12988</strain>
    </source>
</reference>
<reference evidence="10" key="2">
    <citation type="submission" date="2020-09" db="EMBL/GenBank/DDBJ databases">
        <authorList>
            <person name="Sun Q."/>
            <person name="Kim S."/>
        </authorList>
    </citation>
    <scope>NUCLEOTIDE SEQUENCE</scope>
    <source>
        <strain evidence="10">KCTC 12988</strain>
    </source>
</reference>
<evidence type="ECO:0000259" key="8">
    <source>
        <dbReference type="Pfam" id="PF02384"/>
    </source>
</evidence>
<dbReference type="Pfam" id="PF12161">
    <property type="entry name" value="HsdM_N"/>
    <property type="match status" value="1"/>
</dbReference>
<evidence type="ECO:0000256" key="1">
    <source>
        <dbReference type="ARBA" id="ARBA00006594"/>
    </source>
</evidence>
<dbReference type="PANTHER" id="PTHR42933:SF4">
    <property type="entry name" value="TYPE I RESTRICTION ENZYME ECOKI METHYLASE SUBUNIT"/>
    <property type="match status" value="1"/>
</dbReference>
<dbReference type="Gene3D" id="1.20.1260.30">
    <property type="match status" value="1"/>
</dbReference>
<feature type="domain" description="N6 adenine-specific DNA methyltransferase N-terminal" evidence="9">
    <location>
        <begin position="9"/>
        <end position="113"/>
    </location>
</feature>
<evidence type="ECO:0000256" key="6">
    <source>
        <dbReference type="ARBA" id="ARBA00022747"/>
    </source>
</evidence>
<evidence type="ECO:0000313" key="11">
    <source>
        <dbReference type="Proteomes" id="UP000644507"/>
    </source>
</evidence>